<dbReference type="STRING" id="290318.Cvib_0651"/>
<evidence type="ECO:0000256" key="1">
    <source>
        <dbReference type="SAM" id="Phobius"/>
    </source>
</evidence>
<name>A4SDV9_CHLPM</name>
<accession>A4SDV9</accession>
<reference evidence="2" key="1">
    <citation type="submission" date="2007-03" db="EMBL/GenBank/DDBJ databases">
        <title>Complete sequence of Prosthecochloris vibrioformis DSM 265.</title>
        <authorList>
            <consortium name="US DOE Joint Genome Institute"/>
            <person name="Copeland A."/>
            <person name="Lucas S."/>
            <person name="Lapidus A."/>
            <person name="Barry K."/>
            <person name="Detter J.C."/>
            <person name="Glavina del Rio T."/>
            <person name="Hammon N."/>
            <person name="Israni S."/>
            <person name="Pitluck S."/>
            <person name="Schmutz J."/>
            <person name="Larimer F."/>
            <person name="Land M."/>
            <person name="Hauser L."/>
            <person name="Mikhailova N."/>
            <person name="Li T."/>
            <person name="Overmann J."/>
            <person name="Schuster S.C."/>
            <person name="Bryant D.A."/>
            <person name="Richardson P."/>
        </authorList>
    </citation>
    <scope>NUCLEOTIDE SEQUENCE [LARGE SCALE GENOMIC DNA]</scope>
    <source>
        <strain evidence="2">DSM 265</strain>
    </source>
</reference>
<gene>
    <name evidence="2" type="ordered locus">Cvib_0651</name>
</gene>
<keyword evidence="1" id="KW-0812">Transmembrane</keyword>
<keyword evidence="1" id="KW-1133">Transmembrane helix</keyword>
<dbReference type="HOGENOM" id="CLU_1480786_0_0_10"/>
<feature type="transmembrane region" description="Helical" evidence="1">
    <location>
        <begin position="6"/>
        <end position="28"/>
    </location>
</feature>
<dbReference type="AlphaFoldDB" id="A4SDV9"/>
<dbReference type="EMBL" id="CP000607">
    <property type="protein sequence ID" value="ABP36668.1"/>
    <property type="molecule type" value="Genomic_DNA"/>
</dbReference>
<dbReference type="KEGG" id="pvi:Cvib_0651"/>
<proteinExistence type="predicted"/>
<organism evidence="2">
    <name type="scientific">Chlorobium phaeovibrioides (strain DSM 265 / 1930)</name>
    <name type="common">Prosthecochloris vibrioformis (strain DSM 265)</name>
    <dbReference type="NCBI Taxonomy" id="290318"/>
    <lineage>
        <taxon>Bacteria</taxon>
        <taxon>Pseudomonadati</taxon>
        <taxon>Chlorobiota</taxon>
        <taxon>Chlorobiia</taxon>
        <taxon>Chlorobiales</taxon>
        <taxon>Chlorobiaceae</taxon>
        <taxon>Chlorobium/Pelodictyon group</taxon>
        <taxon>Chlorobium</taxon>
    </lineage>
</organism>
<protein>
    <submittedName>
        <fullName evidence="2">Uncharacterized protein</fullName>
    </submittedName>
</protein>
<sequence length="182" mass="20129">MTFSEMLVTICTSAVVAAVVGSLVNELLMRWRNSPSERLDALKAAVVLEGYAMDCASGVADHQARRESDGVCGAVLGGVPDLPDLRIAASFLKRKRVKVADLLACFPQEVQRAQQEVAFWWEVYHDKESTDALRLTACVGLHALRLAEELRQAFRLPRRELNGGKMNTQDILEAEAKNCRES</sequence>
<evidence type="ECO:0000313" key="2">
    <source>
        <dbReference type="EMBL" id="ABP36668.1"/>
    </source>
</evidence>
<keyword evidence="1" id="KW-0472">Membrane</keyword>